<dbReference type="InterPro" id="IPR006121">
    <property type="entry name" value="HMA_dom"/>
</dbReference>
<feature type="transmembrane region" description="Helical" evidence="1">
    <location>
        <begin position="109"/>
        <end position="137"/>
    </location>
</feature>
<keyword evidence="1" id="KW-0472">Membrane</keyword>
<accession>A0A4R7KL59</accession>
<dbReference type="Gene3D" id="2.60.40.420">
    <property type="entry name" value="Cupredoxins - blue copper proteins"/>
    <property type="match status" value="1"/>
</dbReference>
<evidence type="ECO:0000313" key="4">
    <source>
        <dbReference type="Proteomes" id="UP000295325"/>
    </source>
</evidence>
<dbReference type="Gene3D" id="3.30.70.100">
    <property type="match status" value="1"/>
</dbReference>
<feature type="transmembrane region" description="Helical" evidence="1">
    <location>
        <begin position="77"/>
        <end position="97"/>
    </location>
</feature>
<dbReference type="Pfam" id="PF13386">
    <property type="entry name" value="DsbD_2"/>
    <property type="match status" value="1"/>
</dbReference>
<dbReference type="PANTHER" id="PTHR42208">
    <property type="entry name" value="HEAVY METAL TRANSPORTER-RELATED"/>
    <property type="match status" value="1"/>
</dbReference>
<sequence>MGIKREKIKAFGMHCTSCEGRIEREIRKLNGITYVKANYEKENVEVEFDSKLCSRDMINAAIERAGYSTKNSSFDKITGFIIIGLVILLLGKFSASFDMESKLKGDVTYPILFAIGMLTSLHCVGMCGGIMISQSILKESRGKFESIKPSLLYNIGRVTSYTILGGIIGALGSIFNISIGVKSLIMTFAGLFMVLMGLNMAGFNILRKLHIRLPWSSCNINGRVKAPFVVGLLNGFMPCGPLQTMQIFALGTGSPLKGAASMFFFSIGTVPLMLSLGAITGLLAKDYTKRILKLSGVLVVVLGIIMSNRGLALAGISLPSIPFGGKASIGSSNIVKAEIKDGVQTITMTANYSGYSPNAFVVQRGLPVKWTIKGERITSCNNAIVVPSLNIQKKIKSGDNVIEFTPDKDGTIRFSCWMGMIGGVIEVVDDLNTADTSNIDVPNSNSPSCCTGGGIDGEVPESKPSSIYGNDISKVPTDRLIRKSTVLGNYQSIKIKGIQYEFEPLVVVANKGIKTNLTLDLSSFEIPEGKFEIVDGYSGKTLMDFEGKKGIVQIQFTLKESGAYGIIKDGVVLGIIEAVDNNKNVDLEKIREKYFK</sequence>
<feature type="transmembrane region" description="Helical" evidence="1">
    <location>
        <begin position="158"/>
        <end position="179"/>
    </location>
</feature>
<comment type="caution">
    <text evidence="3">The sequence shown here is derived from an EMBL/GenBank/DDBJ whole genome shotgun (WGS) entry which is preliminary data.</text>
</comment>
<keyword evidence="1" id="KW-0812">Transmembrane</keyword>
<feature type="transmembrane region" description="Helical" evidence="1">
    <location>
        <begin position="227"/>
        <end position="250"/>
    </location>
</feature>
<organism evidence="3 4">
    <name type="scientific">Fonticella tunisiensis</name>
    <dbReference type="NCBI Taxonomy" id="1096341"/>
    <lineage>
        <taxon>Bacteria</taxon>
        <taxon>Bacillati</taxon>
        <taxon>Bacillota</taxon>
        <taxon>Clostridia</taxon>
        <taxon>Eubacteriales</taxon>
        <taxon>Clostridiaceae</taxon>
        <taxon>Fonticella</taxon>
    </lineage>
</organism>
<dbReference type="Pfam" id="PF00403">
    <property type="entry name" value="HMA"/>
    <property type="match status" value="1"/>
</dbReference>
<dbReference type="SUPFAM" id="SSF49503">
    <property type="entry name" value="Cupredoxins"/>
    <property type="match status" value="1"/>
</dbReference>
<feature type="transmembrane region" description="Helical" evidence="1">
    <location>
        <begin position="296"/>
        <end position="318"/>
    </location>
</feature>
<dbReference type="SUPFAM" id="SSF55008">
    <property type="entry name" value="HMA, heavy metal-associated domain"/>
    <property type="match status" value="1"/>
</dbReference>
<reference evidence="3 4" key="1">
    <citation type="submission" date="2019-03" db="EMBL/GenBank/DDBJ databases">
        <title>Genomic Encyclopedia of Type Strains, Phase IV (KMG-IV): sequencing the most valuable type-strain genomes for metagenomic binning, comparative biology and taxonomic classification.</title>
        <authorList>
            <person name="Goeker M."/>
        </authorList>
    </citation>
    <scope>NUCLEOTIDE SEQUENCE [LARGE SCALE GENOMIC DNA]</scope>
    <source>
        <strain evidence="3 4">DSM 24455</strain>
    </source>
</reference>
<gene>
    <name evidence="3" type="ORF">EDD71_11274</name>
</gene>
<dbReference type="RefSeq" id="WP_133628339.1">
    <property type="nucleotide sequence ID" value="NZ_SOAZ01000012.1"/>
</dbReference>
<evidence type="ECO:0000256" key="1">
    <source>
        <dbReference type="SAM" id="Phobius"/>
    </source>
</evidence>
<dbReference type="InterPro" id="IPR028096">
    <property type="entry name" value="EfeO_Cupredoxin"/>
</dbReference>
<dbReference type="CDD" id="cd00371">
    <property type="entry name" value="HMA"/>
    <property type="match status" value="1"/>
</dbReference>
<feature type="transmembrane region" description="Helical" evidence="1">
    <location>
        <begin position="185"/>
        <end position="206"/>
    </location>
</feature>
<dbReference type="InterPro" id="IPR036163">
    <property type="entry name" value="HMA_dom_sf"/>
</dbReference>
<dbReference type="Pfam" id="PF13473">
    <property type="entry name" value="Cupredoxin_1"/>
    <property type="match status" value="1"/>
</dbReference>
<dbReference type="InterPro" id="IPR039447">
    <property type="entry name" value="UreH-like_TM_dom"/>
</dbReference>
<protein>
    <submittedName>
        <fullName evidence="3">Sulfite exporter TauE/SafE</fullName>
    </submittedName>
</protein>
<name>A0A4R7KL59_9CLOT</name>
<evidence type="ECO:0000259" key="2">
    <source>
        <dbReference type="PROSITE" id="PS50846"/>
    </source>
</evidence>
<dbReference type="EMBL" id="SOAZ01000012">
    <property type="protein sequence ID" value="TDT57292.1"/>
    <property type="molecule type" value="Genomic_DNA"/>
</dbReference>
<feature type="transmembrane region" description="Helical" evidence="1">
    <location>
        <begin position="262"/>
        <end position="284"/>
    </location>
</feature>
<dbReference type="OrthoDB" id="9800141at2"/>
<dbReference type="PANTHER" id="PTHR42208:SF1">
    <property type="entry name" value="HEAVY METAL TRANSPORTER"/>
    <property type="match status" value="1"/>
</dbReference>
<proteinExistence type="predicted"/>
<dbReference type="InterPro" id="IPR008972">
    <property type="entry name" value="Cupredoxin"/>
</dbReference>
<dbReference type="Proteomes" id="UP000295325">
    <property type="component" value="Unassembled WGS sequence"/>
</dbReference>
<dbReference type="AlphaFoldDB" id="A0A4R7KL59"/>
<keyword evidence="1" id="KW-1133">Transmembrane helix</keyword>
<feature type="domain" description="HMA" evidence="2">
    <location>
        <begin position="4"/>
        <end position="70"/>
    </location>
</feature>
<dbReference type="PROSITE" id="PS50846">
    <property type="entry name" value="HMA_2"/>
    <property type="match status" value="1"/>
</dbReference>
<keyword evidence="4" id="KW-1185">Reference proteome</keyword>
<evidence type="ECO:0000313" key="3">
    <source>
        <dbReference type="EMBL" id="TDT57292.1"/>
    </source>
</evidence>
<dbReference type="GO" id="GO:0046872">
    <property type="term" value="F:metal ion binding"/>
    <property type="evidence" value="ECO:0007669"/>
    <property type="project" value="InterPro"/>
</dbReference>